<feature type="region of interest" description="Disordered" evidence="1">
    <location>
        <begin position="1"/>
        <end position="28"/>
    </location>
</feature>
<dbReference type="AlphaFoldDB" id="A0A9W9LJ25"/>
<organism evidence="2 3">
    <name type="scientific">Penicillium canariense</name>
    <dbReference type="NCBI Taxonomy" id="189055"/>
    <lineage>
        <taxon>Eukaryota</taxon>
        <taxon>Fungi</taxon>
        <taxon>Dikarya</taxon>
        <taxon>Ascomycota</taxon>
        <taxon>Pezizomycotina</taxon>
        <taxon>Eurotiomycetes</taxon>
        <taxon>Eurotiomycetidae</taxon>
        <taxon>Eurotiales</taxon>
        <taxon>Aspergillaceae</taxon>
        <taxon>Penicillium</taxon>
    </lineage>
</organism>
<reference evidence="2" key="2">
    <citation type="journal article" date="2023" name="IMA Fungus">
        <title>Comparative genomic study of the Penicillium genus elucidates a diverse pangenome and 15 lateral gene transfer events.</title>
        <authorList>
            <person name="Petersen C."/>
            <person name="Sorensen T."/>
            <person name="Nielsen M.R."/>
            <person name="Sondergaard T.E."/>
            <person name="Sorensen J.L."/>
            <person name="Fitzpatrick D.A."/>
            <person name="Frisvad J.C."/>
            <person name="Nielsen K.L."/>
        </authorList>
    </citation>
    <scope>NUCLEOTIDE SEQUENCE</scope>
    <source>
        <strain evidence="2">IBT 26290</strain>
    </source>
</reference>
<protein>
    <submittedName>
        <fullName evidence="2">Uncharacterized protein</fullName>
    </submittedName>
</protein>
<keyword evidence="3" id="KW-1185">Reference proteome</keyword>
<name>A0A9W9LJ25_9EURO</name>
<proteinExistence type="predicted"/>
<evidence type="ECO:0000256" key="1">
    <source>
        <dbReference type="SAM" id="MobiDB-lite"/>
    </source>
</evidence>
<reference evidence="2" key="1">
    <citation type="submission" date="2022-11" db="EMBL/GenBank/DDBJ databases">
        <authorList>
            <person name="Petersen C."/>
        </authorList>
    </citation>
    <scope>NUCLEOTIDE SEQUENCE</scope>
    <source>
        <strain evidence="2">IBT 26290</strain>
    </source>
</reference>
<sequence>MTSDGRPLLHAAWTDPLENSPTPAKSEFGPSANGVQIKFFWVVHGALWGPTVAGNWGDFVPLDAKGGYCGTVLKVPLKNACRPVFGQLFIRIFRH</sequence>
<gene>
    <name evidence="2" type="ORF">N7482_008762</name>
</gene>
<evidence type="ECO:0000313" key="3">
    <source>
        <dbReference type="Proteomes" id="UP001149163"/>
    </source>
</evidence>
<evidence type="ECO:0000313" key="2">
    <source>
        <dbReference type="EMBL" id="KAJ5157662.1"/>
    </source>
</evidence>
<comment type="caution">
    <text evidence="2">The sequence shown here is derived from an EMBL/GenBank/DDBJ whole genome shotgun (WGS) entry which is preliminary data.</text>
</comment>
<accession>A0A9W9LJ25</accession>
<dbReference type="Proteomes" id="UP001149163">
    <property type="component" value="Unassembled WGS sequence"/>
</dbReference>
<dbReference type="EMBL" id="JAPQKN010000006">
    <property type="protein sequence ID" value="KAJ5157662.1"/>
    <property type="molecule type" value="Genomic_DNA"/>
</dbReference>
<dbReference type="RefSeq" id="XP_056540651.1">
    <property type="nucleotide sequence ID" value="XM_056690886.1"/>
</dbReference>
<dbReference type="GeneID" id="81430062"/>